<evidence type="ECO:0008006" key="3">
    <source>
        <dbReference type="Google" id="ProtNLM"/>
    </source>
</evidence>
<dbReference type="STRING" id="930146.SAMN05192533_11099"/>
<gene>
    <name evidence="1" type="ORF">SAMN05192533_11099</name>
</gene>
<reference evidence="2" key="1">
    <citation type="submission" date="2016-10" db="EMBL/GenBank/DDBJ databases">
        <authorList>
            <person name="Varghese N."/>
            <person name="Submissions S."/>
        </authorList>
    </citation>
    <scope>NUCLEOTIDE SEQUENCE [LARGE SCALE GENOMIC DNA]</scope>
    <source>
        <strain evidence="2">B48,IBRC-M 10115,DSM 25386,CECT 8001</strain>
    </source>
</reference>
<evidence type="ECO:0000313" key="2">
    <source>
        <dbReference type="Proteomes" id="UP000198553"/>
    </source>
</evidence>
<dbReference type="EMBL" id="FOBW01000010">
    <property type="protein sequence ID" value="SEN22783.1"/>
    <property type="molecule type" value="Genomic_DNA"/>
</dbReference>
<keyword evidence="2" id="KW-1185">Reference proteome</keyword>
<organism evidence="1 2">
    <name type="scientific">Mesobacillus persicus</name>
    <dbReference type="NCBI Taxonomy" id="930146"/>
    <lineage>
        <taxon>Bacteria</taxon>
        <taxon>Bacillati</taxon>
        <taxon>Bacillota</taxon>
        <taxon>Bacilli</taxon>
        <taxon>Bacillales</taxon>
        <taxon>Bacillaceae</taxon>
        <taxon>Mesobacillus</taxon>
    </lineage>
</organism>
<name>A0A1H8ETH3_9BACI</name>
<accession>A0A1H8ETH3</accession>
<dbReference type="AlphaFoldDB" id="A0A1H8ETH3"/>
<sequence>MAFTVPVLVLYFDGKEVLREARMVHMEKFHEKITRIYDSI</sequence>
<proteinExistence type="predicted"/>
<dbReference type="RefSeq" id="WP_342028077.1">
    <property type="nucleotide sequence ID" value="NZ_FOBW01000010.1"/>
</dbReference>
<evidence type="ECO:0000313" key="1">
    <source>
        <dbReference type="EMBL" id="SEN22783.1"/>
    </source>
</evidence>
<protein>
    <recommendedName>
        <fullName evidence="3">Thioredoxin</fullName>
    </recommendedName>
</protein>
<dbReference type="Proteomes" id="UP000198553">
    <property type="component" value="Unassembled WGS sequence"/>
</dbReference>